<dbReference type="PANTHER" id="PTHR37314:SF4">
    <property type="entry name" value="UPF0700 TRANSMEMBRANE PROTEIN YOAK"/>
    <property type="match status" value="1"/>
</dbReference>
<name>A0A3E2MV71_MYCMR</name>
<reference evidence="3 4" key="1">
    <citation type="journal article" date="2018" name="Sci. Rep.">
        <title>Extensive genomic diversity among Mycobacterium marinum strains revealed by whole genome sequencing.</title>
        <authorList>
            <person name="Das S."/>
            <person name="Pettersson B.M."/>
            <person name="Behra P.R."/>
            <person name="Mallick A."/>
            <person name="Cheramie M."/>
            <person name="Ramesh M."/>
            <person name="Shirreff L."/>
            <person name="DuCote T."/>
            <person name="Dasgupta S."/>
            <person name="Ennis D.G."/>
            <person name="Kirsebom L.A."/>
        </authorList>
    </citation>
    <scope>NUCLEOTIDE SEQUENCE [LARGE SCALE GENOMIC DNA]</scope>
    <source>
        <strain evidence="3 4">Davis1</strain>
    </source>
</reference>
<sequence length="278" mass="28923">MLQHGKRSLMKPHPGTRPQSLATGHDGHLSSKRVLLSYSGSLAFIAGFVNAVGLLLLAFPVGNLTGVTTQLGMNTANPWLYEGHILAAILMGFWIGAITAGAILGNNQHPRGSHHAIVLTVEAILLMLASLGVEETQVKAGIQALGVEEPVVQALFIAAALGMQNGLTSSFRGMAVRTTHFTGTVTDLGLMLGRARREGIESWKAAVLALTLVLFLVGGAAGLLIGTWLGGYALLLPAAACAVFAATYLLRGRKTKVATATTAENPARDVGETATVTV</sequence>
<evidence type="ECO:0000256" key="1">
    <source>
        <dbReference type="SAM" id="MobiDB-lite"/>
    </source>
</evidence>
<dbReference type="InterPro" id="IPR010699">
    <property type="entry name" value="DUF1275"/>
</dbReference>
<proteinExistence type="predicted"/>
<evidence type="ECO:0000313" key="4">
    <source>
        <dbReference type="Proteomes" id="UP000257451"/>
    </source>
</evidence>
<evidence type="ECO:0008006" key="5">
    <source>
        <dbReference type="Google" id="ProtNLM"/>
    </source>
</evidence>
<dbReference type="AlphaFoldDB" id="A0A3E2MV71"/>
<protein>
    <recommendedName>
        <fullName evidence="5">DUF1275 family protein</fullName>
    </recommendedName>
</protein>
<evidence type="ECO:0000313" key="3">
    <source>
        <dbReference type="EMBL" id="RFZ40450.1"/>
    </source>
</evidence>
<comment type="caution">
    <text evidence="3">The sequence shown here is derived from an EMBL/GenBank/DDBJ whole genome shotgun (WGS) entry which is preliminary data.</text>
</comment>
<evidence type="ECO:0000256" key="2">
    <source>
        <dbReference type="SAM" id="Phobius"/>
    </source>
</evidence>
<gene>
    <name evidence="3" type="ORF">DAVIS_02995</name>
</gene>
<organism evidence="3 4">
    <name type="scientific">Mycobacterium marinum</name>
    <dbReference type="NCBI Taxonomy" id="1781"/>
    <lineage>
        <taxon>Bacteria</taxon>
        <taxon>Bacillati</taxon>
        <taxon>Actinomycetota</taxon>
        <taxon>Actinomycetes</taxon>
        <taxon>Mycobacteriales</taxon>
        <taxon>Mycobacteriaceae</taxon>
        <taxon>Mycobacterium</taxon>
        <taxon>Mycobacterium ulcerans group</taxon>
    </lineage>
</organism>
<dbReference type="EMBL" id="PEDF01000089">
    <property type="protein sequence ID" value="RFZ40450.1"/>
    <property type="molecule type" value="Genomic_DNA"/>
</dbReference>
<keyword evidence="2" id="KW-0812">Transmembrane</keyword>
<feature type="transmembrane region" description="Helical" evidence="2">
    <location>
        <begin position="35"/>
        <end position="59"/>
    </location>
</feature>
<feature type="transmembrane region" description="Helical" evidence="2">
    <location>
        <begin position="79"/>
        <end position="104"/>
    </location>
</feature>
<accession>A0A3E2MV71</accession>
<feature type="transmembrane region" description="Helical" evidence="2">
    <location>
        <begin position="231"/>
        <end position="250"/>
    </location>
</feature>
<feature type="transmembrane region" description="Helical" evidence="2">
    <location>
        <begin position="205"/>
        <end position="225"/>
    </location>
</feature>
<keyword evidence="2" id="KW-0472">Membrane</keyword>
<dbReference type="Pfam" id="PF06912">
    <property type="entry name" value="DUF1275"/>
    <property type="match status" value="1"/>
</dbReference>
<feature type="region of interest" description="Disordered" evidence="1">
    <location>
        <begin position="1"/>
        <end position="25"/>
    </location>
</feature>
<keyword evidence="2" id="KW-1133">Transmembrane helix</keyword>
<dbReference type="PANTHER" id="PTHR37314">
    <property type="entry name" value="SLR0142 PROTEIN"/>
    <property type="match status" value="1"/>
</dbReference>
<dbReference type="Proteomes" id="UP000257451">
    <property type="component" value="Unassembled WGS sequence"/>
</dbReference>
<feature type="compositionally biased region" description="Basic residues" evidence="1">
    <location>
        <begin position="1"/>
        <end position="10"/>
    </location>
</feature>